<reference evidence="9 10" key="1">
    <citation type="submission" date="2016-10" db="EMBL/GenBank/DDBJ databases">
        <authorList>
            <person name="de Groot N.N."/>
        </authorList>
    </citation>
    <scope>NUCLEOTIDE SEQUENCE [LARGE SCALE GENOMIC DNA]</scope>
    <source>
        <strain evidence="9 10">CGMCC 1.5070</strain>
    </source>
</reference>
<evidence type="ECO:0000256" key="7">
    <source>
        <dbReference type="PIRSR" id="PIRSR001123-1"/>
    </source>
</evidence>
<evidence type="ECO:0000256" key="1">
    <source>
        <dbReference type="ARBA" id="ARBA00006272"/>
    </source>
</evidence>
<dbReference type="PANTHER" id="PTHR32481">
    <property type="entry name" value="AMINOPEPTIDASE"/>
    <property type="match status" value="1"/>
</dbReference>
<dbReference type="EMBL" id="FOCG01000001">
    <property type="protein sequence ID" value="SEM84204.1"/>
    <property type="molecule type" value="Genomic_DNA"/>
</dbReference>
<dbReference type="PANTHER" id="PTHR32481:SF5">
    <property type="entry name" value="ENDOGLUCANASE"/>
    <property type="match status" value="1"/>
</dbReference>
<feature type="active site" description="Proton acceptor" evidence="7">
    <location>
        <position position="200"/>
    </location>
</feature>
<protein>
    <submittedName>
        <fullName evidence="9">Endoglucanase</fullName>
    </submittedName>
</protein>
<dbReference type="Proteomes" id="UP000199158">
    <property type="component" value="Unassembled WGS sequence"/>
</dbReference>
<dbReference type="InterPro" id="IPR051464">
    <property type="entry name" value="Peptidase_M42_aminopept"/>
</dbReference>
<evidence type="ECO:0000256" key="3">
    <source>
        <dbReference type="ARBA" id="ARBA00022670"/>
    </source>
</evidence>
<evidence type="ECO:0000256" key="6">
    <source>
        <dbReference type="PIRNR" id="PIRNR001123"/>
    </source>
</evidence>
<dbReference type="RefSeq" id="WP_092754084.1">
    <property type="nucleotide sequence ID" value="NZ_FOCG01000001.1"/>
</dbReference>
<accession>A0A1H8BPZ9</accession>
<feature type="binding site" evidence="8">
    <location>
        <position position="311"/>
    </location>
    <ligand>
        <name>Zn(2+)</name>
        <dbReference type="ChEBI" id="CHEBI:29105"/>
        <label>2</label>
    </ligand>
</feature>
<dbReference type="Gene3D" id="2.40.30.40">
    <property type="entry name" value="Peptidase M42, domain 2"/>
    <property type="match status" value="1"/>
</dbReference>
<evidence type="ECO:0000256" key="5">
    <source>
        <dbReference type="ARBA" id="ARBA00022801"/>
    </source>
</evidence>
<dbReference type="SUPFAM" id="SSF53187">
    <property type="entry name" value="Zn-dependent exopeptidases"/>
    <property type="match status" value="1"/>
</dbReference>
<gene>
    <name evidence="9" type="ORF">SAMN05216180_2004</name>
</gene>
<dbReference type="Gene3D" id="3.40.630.10">
    <property type="entry name" value="Zn peptidases"/>
    <property type="match status" value="1"/>
</dbReference>
<evidence type="ECO:0000313" key="9">
    <source>
        <dbReference type="EMBL" id="SEM84204.1"/>
    </source>
</evidence>
<feature type="binding site" evidence="8">
    <location>
        <position position="223"/>
    </location>
    <ligand>
        <name>Zn(2+)</name>
        <dbReference type="ChEBI" id="CHEBI:29105"/>
        <label>1</label>
    </ligand>
</feature>
<feature type="binding site" evidence="8">
    <location>
        <position position="172"/>
    </location>
    <ligand>
        <name>Zn(2+)</name>
        <dbReference type="ChEBI" id="CHEBI:29105"/>
        <label>2</label>
    </ligand>
</feature>
<evidence type="ECO:0000313" key="10">
    <source>
        <dbReference type="Proteomes" id="UP000199158"/>
    </source>
</evidence>
<keyword evidence="4 8" id="KW-0479">Metal-binding</keyword>
<evidence type="ECO:0000256" key="2">
    <source>
        <dbReference type="ARBA" id="ARBA00022438"/>
    </source>
</evidence>
<dbReference type="Pfam" id="PF05343">
    <property type="entry name" value="Peptidase_M42"/>
    <property type="match status" value="1"/>
</dbReference>
<feature type="binding site" evidence="8">
    <location>
        <position position="62"/>
    </location>
    <ligand>
        <name>Zn(2+)</name>
        <dbReference type="ChEBI" id="CHEBI:29105"/>
        <label>1</label>
    </ligand>
</feature>
<dbReference type="SUPFAM" id="SSF101821">
    <property type="entry name" value="Aminopeptidase/glucanase lid domain"/>
    <property type="match status" value="1"/>
</dbReference>
<dbReference type="GO" id="GO:0006508">
    <property type="term" value="P:proteolysis"/>
    <property type="evidence" value="ECO:0007669"/>
    <property type="project" value="UniProtKB-KW"/>
</dbReference>
<keyword evidence="2" id="KW-0031">Aminopeptidase</keyword>
<dbReference type="GO" id="GO:0046872">
    <property type="term" value="F:metal ion binding"/>
    <property type="evidence" value="ECO:0007669"/>
    <property type="project" value="UniProtKB-UniRule"/>
</dbReference>
<dbReference type="STRING" id="474960.SAMN05216180_2004"/>
<dbReference type="InterPro" id="IPR023367">
    <property type="entry name" value="Peptidase_M42_dom2"/>
</dbReference>
<feature type="binding site" evidence="8">
    <location>
        <position position="201"/>
    </location>
    <ligand>
        <name>Zn(2+)</name>
        <dbReference type="ChEBI" id="CHEBI:29105"/>
        <label>2</label>
    </ligand>
</feature>
<dbReference type="PIRSF" id="PIRSF001123">
    <property type="entry name" value="PepA_GA"/>
    <property type="match status" value="1"/>
</dbReference>
<comment type="similarity">
    <text evidence="1 6">Belongs to the peptidase M42 family.</text>
</comment>
<sequence length="340" mass="36921">MIELIERLSLLKGVSGDETAVAEYIKKEIDGYCEYHSDHVGNLLVFKQGAKRPLKKVMLAAHMDEVGFIITHIDEKGLLKFTTVGGIDSRVIIGKAVLVGNQGVYGVIGARPVHLIEAAEKDKVIETDDLYIDIGAKDKAEAQQYVNVGDRAVYDSDFVRFGDGMIKARALDDRAGCAILIDMIQNELEYDTWFAFTVQEEIGTVGAKTAAFSIAPDCAIVVESTTAGDVGGVPDAKKVCSVGKGPVVGFMDRGTIYDRELYQLAMDIGKRSSIPVQTKEGVYGGNDSRSIQCSRGGVRCIAVSMPCRYLHSPSCVLKIEDIENTRALVAHMCKEMSALD</sequence>
<comment type="cofactor">
    <cofactor evidence="8">
        <name>a divalent metal cation</name>
        <dbReference type="ChEBI" id="CHEBI:60240"/>
    </cofactor>
    <text evidence="8">Binds 2 divalent metal cations per subunit.</text>
</comment>
<feature type="binding site" evidence="8">
    <location>
        <position position="172"/>
    </location>
    <ligand>
        <name>Zn(2+)</name>
        <dbReference type="ChEBI" id="CHEBI:29105"/>
        <label>1</label>
    </ligand>
</feature>
<organism evidence="9 10">
    <name type="scientific">Hydrogenoanaerobacterium saccharovorans</name>
    <dbReference type="NCBI Taxonomy" id="474960"/>
    <lineage>
        <taxon>Bacteria</taxon>
        <taxon>Bacillati</taxon>
        <taxon>Bacillota</taxon>
        <taxon>Clostridia</taxon>
        <taxon>Eubacteriales</taxon>
        <taxon>Oscillospiraceae</taxon>
        <taxon>Hydrogenoanaerobacterium</taxon>
    </lineage>
</organism>
<proteinExistence type="inferred from homology"/>
<name>A0A1H8BPZ9_9FIRM</name>
<dbReference type="OrthoDB" id="9772053at2"/>
<dbReference type="GO" id="GO:0004177">
    <property type="term" value="F:aminopeptidase activity"/>
    <property type="evidence" value="ECO:0007669"/>
    <property type="project" value="UniProtKB-UniRule"/>
</dbReference>
<dbReference type="AlphaFoldDB" id="A0A1H8BPZ9"/>
<keyword evidence="3" id="KW-0645">Protease</keyword>
<evidence type="ECO:0000256" key="8">
    <source>
        <dbReference type="PIRSR" id="PIRSR001123-2"/>
    </source>
</evidence>
<dbReference type="InterPro" id="IPR008007">
    <property type="entry name" value="Peptidase_M42"/>
</dbReference>
<keyword evidence="5" id="KW-0378">Hydrolase</keyword>
<evidence type="ECO:0000256" key="4">
    <source>
        <dbReference type="ARBA" id="ARBA00022723"/>
    </source>
</evidence>
<keyword evidence="10" id="KW-1185">Reference proteome</keyword>